<accession>A0AAW1V0U1</accession>
<protein>
    <submittedName>
        <fullName evidence="2">Uncharacterized protein</fullName>
    </submittedName>
</protein>
<reference evidence="2 3" key="1">
    <citation type="submission" date="2023-03" db="EMBL/GenBank/DDBJ databases">
        <title>Genome insight into feeding habits of ladybird beetles.</title>
        <authorList>
            <person name="Li H.-S."/>
            <person name="Huang Y.-H."/>
            <person name="Pang H."/>
        </authorList>
    </citation>
    <scope>NUCLEOTIDE SEQUENCE [LARGE SCALE GENOMIC DNA]</scope>
    <source>
        <strain evidence="2">SYSU_2023b</strain>
        <tissue evidence="2">Whole body</tissue>
    </source>
</reference>
<feature type="region of interest" description="Disordered" evidence="1">
    <location>
        <begin position="25"/>
        <end position="52"/>
    </location>
</feature>
<comment type="caution">
    <text evidence="2">The sequence shown here is derived from an EMBL/GenBank/DDBJ whole genome shotgun (WGS) entry which is preliminary data.</text>
</comment>
<dbReference type="EMBL" id="JARQZJ010000121">
    <property type="protein sequence ID" value="KAK9888698.1"/>
    <property type="molecule type" value="Genomic_DNA"/>
</dbReference>
<dbReference type="AlphaFoldDB" id="A0AAW1V0U1"/>
<keyword evidence="3" id="KW-1185">Reference proteome</keyword>
<feature type="non-terminal residue" evidence="2">
    <location>
        <position position="1"/>
    </location>
</feature>
<gene>
    <name evidence="2" type="ORF">WA026_000927</name>
</gene>
<organism evidence="2 3">
    <name type="scientific">Henosepilachna vigintioctopunctata</name>
    <dbReference type="NCBI Taxonomy" id="420089"/>
    <lineage>
        <taxon>Eukaryota</taxon>
        <taxon>Metazoa</taxon>
        <taxon>Ecdysozoa</taxon>
        <taxon>Arthropoda</taxon>
        <taxon>Hexapoda</taxon>
        <taxon>Insecta</taxon>
        <taxon>Pterygota</taxon>
        <taxon>Neoptera</taxon>
        <taxon>Endopterygota</taxon>
        <taxon>Coleoptera</taxon>
        <taxon>Polyphaga</taxon>
        <taxon>Cucujiformia</taxon>
        <taxon>Coccinelloidea</taxon>
        <taxon>Coccinellidae</taxon>
        <taxon>Epilachninae</taxon>
        <taxon>Epilachnini</taxon>
        <taxon>Henosepilachna</taxon>
    </lineage>
</organism>
<name>A0AAW1V0U1_9CUCU</name>
<evidence type="ECO:0000313" key="3">
    <source>
        <dbReference type="Proteomes" id="UP001431783"/>
    </source>
</evidence>
<sequence>NVPVASCTQRPSLGLMFHGQLNYGRPYSSSGKPEESQFYETPSPRRRFRQKSRKIADPPFDELCSPFSLSATGIWSSKLIKSSINHPALVVAGGIKNSAIILALV</sequence>
<evidence type="ECO:0000256" key="1">
    <source>
        <dbReference type="SAM" id="MobiDB-lite"/>
    </source>
</evidence>
<proteinExistence type="predicted"/>
<dbReference type="Proteomes" id="UP001431783">
    <property type="component" value="Unassembled WGS sequence"/>
</dbReference>
<evidence type="ECO:0000313" key="2">
    <source>
        <dbReference type="EMBL" id="KAK9888698.1"/>
    </source>
</evidence>